<feature type="region of interest" description="Disordered" evidence="1">
    <location>
        <begin position="316"/>
        <end position="346"/>
    </location>
</feature>
<keyword evidence="4" id="KW-1185">Reference proteome</keyword>
<dbReference type="Pfam" id="PF00561">
    <property type="entry name" value="Abhydrolase_1"/>
    <property type="match status" value="1"/>
</dbReference>
<feature type="domain" description="AB hydrolase-1" evidence="2">
    <location>
        <begin position="150"/>
        <end position="235"/>
    </location>
</feature>
<dbReference type="RefSeq" id="WP_171243655.1">
    <property type="nucleotide sequence ID" value="NZ_JABEPQ010000002.1"/>
</dbReference>
<proteinExistence type="predicted"/>
<dbReference type="InterPro" id="IPR029058">
    <property type="entry name" value="AB_hydrolase_fold"/>
</dbReference>
<protein>
    <submittedName>
        <fullName evidence="3">Alpha/beta fold hydrolase</fullName>
    </submittedName>
</protein>
<evidence type="ECO:0000259" key="2">
    <source>
        <dbReference type="Pfam" id="PF00561"/>
    </source>
</evidence>
<organism evidence="3 4">
    <name type="scientific">Knoellia koreensis</name>
    <dbReference type="NCBI Taxonomy" id="2730921"/>
    <lineage>
        <taxon>Bacteria</taxon>
        <taxon>Bacillati</taxon>
        <taxon>Actinomycetota</taxon>
        <taxon>Actinomycetes</taxon>
        <taxon>Micrococcales</taxon>
        <taxon>Intrasporangiaceae</taxon>
        <taxon>Knoellia</taxon>
    </lineage>
</organism>
<dbReference type="Gene3D" id="3.40.50.1820">
    <property type="entry name" value="alpha/beta hydrolase"/>
    <property type="match status" value="1"/>
</dbReference>
<accession>A0A849HIT3</accession>
<evidence type="ECO:0000313" key="4">
    <source>
        <dbReference type="Proteomes" id="UP000588586"/>
    </source>
</evidence>
<dbReference type="GO" id="GO:0016787">
    <property type="term" value="F:hydrolase activity"/>
    <property type="evidence" value="ECO:0007669"/>
    <property type="project" value="UniProtKB-KW"/>
</dbReference>
<comment type="caution">
    <text evidence="3">The sequence shown here is derived from an EMBL/GenBank/DDBJ whole genome shotgun (WGS) entry which is preliminary data.</text>
</comment>
<dbReference type="InterPro" id="IPR000073">
    <property type="entry name" value="AB_hydrolase_1"/>
</dbReference>
<dbReference type="PANTHER" id="PTHR37946:SF1">
    <property type="entry name" value="SLL1969 PROTEIN"/>
    <property type="match status" value="1"/>
</dbReference>
<dbReference type="AlphaFoldDB" id="A0A849HIT3"/>
<dbReference type="PANTHER" id="PTHR37946">
    <property type="entry name" value="SLL1969 PROTEIN"/>
    <property type="match status" value="1"/>
</dbReference>
<gene>
    <name evidence="3" type="ORF">HJG52_11165</name>
</gene>
<sequence length="346" mass="37038">MSSSAGRPHRPPAPKRAPSGDTARPNALTRAAGKVKAVAGGANDVVGGAAKALASPTGLVGAAVEAAWLTTHLALYPWGLLGRHGRGEDNLGYRVEHLPPIQRGLVISDVEAAGTPILLVHGMVDNRSIFTLLRLGLRRRGFGRVTSMNYSPFTGDVRVAAARLAEEVEALVAETGYERIHVVGHSMGGLIARYYVTRLGGDERVHTLVTLGTPHQGTYTAYGWNSQLTRQLRPDSGLMRELAQPVPSCRTRFVVYWSDLDQMIFPQRHAALDHPDLAVTNVDLHGVGHMSLPILGSVVHGISSALAHLDTEGHTLTPGVTELRPAPAGAARQPRQTRSSRPARTR</sequence>
<reference evidence="3 4" key="1">
    <citation type="submission" date="2020-04" db="EMBL/GenBank/DDBJ databases">
        <title>Knoellia sp. isolate from air conditioner.</title>
        <authorList>
            <person name="Chea S."/>
            <person name="Kim D.-U."/>
        </authorList>
    </citation>
    <scope>NUCLEOTIDE SEQUENCE [LARGE SCALE GENOMIC DNA]</scope>
    <source>
        <strain evidence="3 4">DB2414S</strain>
    </source>
</reference>
<dbReference type="SUPFAM" id="SSF53474">
    <property type="entry name" value="alpha/beta-Hydrolases"/>
    <property type="match status" value="1"/>
</dbReference>
<feature type="compositionally biased region" description="Low complexity" evidence="1">
    <location>
        <begin position="324"/>
        <end position="337"/>
    </location>
</feature>
<dbReference type="EMBL" id="JABEPQ010000002">
    <property type="protein sequence ID" value="NNM46563.1"/>
    <property type="molecule type" value="Genomic_DNA"/>
</dbReference>
<feature type="region of interest" description="Disordered" evidence="1">
    <location>
        <begin position="1"/>
        <end position="25"/>
    </location>
</feature>
<evidence type="ECO:0000256" key="1">
    <source>
        <dbReference type="SAM" id="MobiDB-lite"/>
    </source>
</evidence>
<keyword evidence="3" id="KW-0378">Hydrolase</keyword>
<evidence type="ECO:0000313" key="3">
    <source>
        <dbReference type="EMBL" id="NNM46563.1"/>
    </source>
</evidence>
<name>A0A849HIT3_9MICO</name>
<dbReference type="Proteomes" id="UP000588586">
    <property type="component" value="Unassembled WGS sequence"/>
</dbReference>